<comment type="caution">
    <text evidence="2">The sequence shown here is derived from an EMBL/GenBank/DDBJ whole genome shotgun (WGS) entry which is preliminary data.</text>
</comment>
<evidence type="ECO:0000313" key="3">
    <source>
        <dbReference type="Proteomes" id="UP000034176"/>
    </source>
</evidence>
<feature type="domain" description="HIT" evidence="1">
    <location>
        <begin position="45"/>
        <end position="132"/>
    </location>
</feature>
<dbReference type="GO" id="GO:0003824">
    <property type="term" value="F:catalytic activity"/>
    <property type="evidence" value="ECO:0007669"/>
    <property type="project" value="InterPro"/>
</dbReference>
<accession>A0A0G0AL05</accession>
<sequence>MIKEIRPAIINGKKPSCDFCNPHLSPGGKHFLEYGPNGRLDLAPLIDTEHMLVLPDILPVNPDGHAILIPKAHILSLAQWDGFSEETGKLIYQVEEKLKFPLTIFEHGGVSEIGNTHQSKVHAHMHLIANRQDFNIIELMKYFFKNKGIFWQEIALTDSSPPRNLRHLFQGRGYIYVQQGRSALIAHENGTKFPSLVTQGLTSVIYSNRELNWKTISKDSELAKLSIQRIVDIRKKCQL</sequence>
<dbReference type="EMBL" id="LBPN01000030">
    <property type="protein sequence ID" value="KKP57493.1"/>
    <property type="molecule type" value="Genomic_DNA"/>
</dbReference>
<name>A0A0G0AL05_9BACT</name>
<reference evidence="2 3" key="1">
    <citation type="journal article" date="2015" name="Nature">
        <title>rRNA introns, odd ribosomes, and small enigmatic genomes across a large radiation of phyla.</title>
        <authorList>
            <person name="Brown C.T."/>
            <person name="Hug L.A."/>
            <person name="Thomas B.C."/>
            <person name="Sharon I."/>
            <person name="Castelle C.J."/>
            <person name="Singh A."/>
            <person name="Wilkins M.J."/>
            <person name="Williams K.H."/>
            <person name="Banfield J.F."/>
        </authorList>
    </citation>
    <scope>NUCLEOTIDE SEQUENCE [LARGE SCALE GENOMIC DNA]</scope>
</reference>
<evidence type="ECO:0000259" key="1">
    <source>
        <dbReference type="Pfam" id="PF01230"/>
    </source>
</evidence>
<dbReference type="InterPro" id="IPR011146">
    <property type="entry name" value="HIT-like"/>
</dbReference>
<dbReference type="Proteomes" id="UP000034176">
    <property type="component" value="Unassembled WGS sequence"/>
</dbReference>
<protein>
    <recommendedName>
        <fullName evidence="1">HIT domain-containing protein</fullName>
    </recommendedName>
</protein>
<dbReference type="Gene3D" id="3.30.428.10">
    <property type="entry name" value="HIT-like"/>
    <property type="match status" value="1"/>
</dbReference>
<proteinExistence type="predicted"/>
<gene>
    <name evidence="2" type="ORF">UR52_C0030G0004</name>
</gene>
<dbReference type="AlphaFoldDB" id="A0A0G0AL05"/>
<organism evidence="2 3">
    <name type="scientific">Candidatus Gottesmanbacteria bacterium GW2011_GWA1_34_13</name>
    <dbReference type="NCBI Taxonomy" id="1618434"/>
    <lineage>
        <taxon>Bacteria</taxon>
        <taxon>Candidatus Gottesmaniibacteriota</taxon>
    </lineage>
</organism>
<dbReference type="SUPFAM" id="SSF54197">
    <property type="entry name" value="HIT-like"/>
    <property type="match status" value="1"/>
</dbReference>
<dbReference type="Pfam" id="PF01230">
    <property type="entry name" value="HIT"/>
    <property type="match status" value="1"/>
</dbReference>
<dbReference type="InterPro" id="IPR036265">
    <property type="entry name" value="HIT-like_sf"/>
</dbReference>
<evidence type="ECO:0000313" key="2">
    <source>
        <dbReference type="EMBL" id="KKP57493.1"/>
    </source>
</evidence>